<dbReference type="Proteomes" id="UP001149140">
    <property type="component" value="Unassembled WGS sequence"/>
</dbReference>
<feature type="chain" id="PRO_5040791033" evidence="2">
    <location>
        <begin position="28"/>
        <end position="208"/>
    </location>
</feature>
<dbReference type="CDD" id="cd05379">
    <property type="entry name" value="CAP_bacterial"/>
    <property type="match status" value="1"/>
</dbReference>
<accession>A0A9X3N2F7</accession>
<evidence type="ECO:0000259" key="3">
    <source>
        <dbReference type="Pfam" id="PF00188"/>
    </source>
</evidence>
<organism evidence="4 5">
    <name type="scientific">Solirubrobacter ginsenosidimutans</name>
    <dbReference type="NCBI Taxonomy" id="490573"/>
    <lineage>
        <taxon>Bacteria</taxon>
        <taxon>Bacillati</taxon>
        <taxon>Actinomycetota</taxon>
        <taxon>Thermoleophilia</taxon>
        <taxon>Solirubrobacterales</taxon>
        <taxon>Solirubrobacteraceae</taxon>
        <taxon>Solirubrobacter</taxon>
    </lineage>
</organism>
<dbReference type="Pfam" id="PF00188">
    <property type="entry name" value="CAP"/>
    <property type="match status" value="1"/>
</dbReference>
<evidence type="ECO:0000313" key="4">
    <source>
        <dbReference type="EMBL" id="MDA0167284.1"/>
    </source>
</evidence>
<dbReference type="PANTHER" id="PTHR31157:SF1">
    <property type="entry name" value="SCP DOMAIN-CONTAINING PROTEIN"/>
    <property type="match status" value="1"/>
</dbReference>
<feature type="signal peptide" evidence="2">
    <location>
        <begin position="1"/>
        <end position="27"/>
    </location>
</feature>
<feature type="domain" description="SCP" evidence="3">
    <location>
        <begin position="79"/>
        <end position="190"/>
    </location>
</feature>
<dbReference type="InterPro" id="IPR035940">
    <property type="entry name" value="CAP_sf"/>
</dbReference>
<evidence type="ECO:0000256" key="2">
    <source>
        <dbReference type="SAM" id="SignalP"/>
    </source>
</evidence>
<feature type="compositionally biased region" description="Basic residues" evidence="1">
    <location>
        <begin position="30"/>
        <end position="47"/>
    </location>
</feature>
<dbReference type="Gene3D" id="3.40.33.10">
    <property type="entry name" value="CAP"/>
    <property type="match status" value="1"/>
</dbReference>
<dbReference type="SUPFAM" id="SSF55797">
    <property type="entry name" value="PR-1-like"/>
    <property type="match status" value="1"/>
</dbReference>
<dbReference type="InterPro" id="IPR014044">
    <property type="entry name" value="CAP_dom"/>
</dbReference>
<dbReference type="RefSeq" id="WP_270046533.1">
    <property type="nucleotide sequence ID" value="NZ_JAPDOD010000097.1"/>
</dbReference>
<dbReference type="AlphaFoldDB" id="A0A9X3N2F7"/>
<gene>
    <name evidence="4" type="ORF">OM076_43895</name>
</gene>
<keyword evidence="5" id="KW-1185">Reference proteome</keyword>
<reference evidence="4" key="1">
    <citation type="submission" date="2022-10" db="EMBL/GenBank/DDBJ databases">
        <title>The WGS of Solirubrobacter ginsenosidimutans DSM 21036.</title>
        <authorList>
            <person name="Jiang Z."/>
        </authorList>
    </citation>
    <scope>NUCLEOTIDE SEQUENCE</scope>
    <source>
        <strain evidence="4">DSM 21036</strain>
    </source>
</reference>
<feature type="region of interest" description="Disordered" evidence="1">
    <location>
        <begin position="30"/>
        <end position="52"/>
    </location>
</feature>
<sequence>MAVRSLITSLLLAIVLAGVASSAPAHARTKVVHKAKKKRKPAPKKRAPAAPATPVVCTNTGLVPDAGNLALIRGALACLHDQIRSQNGLGALAENRALDAAAGAHTDDMIARGYFDHDTPDGGTFDRRILSAGYARPGDGWSLGENLIWADGDLATPAALMNSWMNSEGHRENILNGSYRELGLAVRLGTPTGETTGVTVSAEFGARG</sequence>
<dbReference type="EMBL" id="JAPDOD010000097">
    <property type="protein sequence ID" value="MDA0167284.1"/>
    <property type="molecule type" value="Genomic_DNA"/>
</dbReference>
<dbReference type="PANTHER" id="PTHR31157">
    <property type="entry name" value="SCP DOMAIN-CONTAINING PROTEIN"/>
    <property type="match status" value="1"/>
</dbReference>
<evidence type="ECO:0000313" key="5">
    <source>
        <dbReference type="Proteomes" id="UP001149140"/>
    </source>
</evidence>
<evidence type="ECO:0000256" key="1">
    <source>
        <dbReference type="SAM" id="MobiDB-lite"/>
    </source>
</evidence>
<proteinExistence type="predicted"/>
<keyword evidence="2" id="KW-0732">Signal</keyword>
<comment type="caution">
    <text evidence="4">The sequence shown here is derived from an EMBL/GenBank/DDBJ whole genome shotgun (WGS) entry which is preliminary data.</text>
</comment>
<name>A0A9X3N2F7_9ACTN</name>
<protein>
    <submittedName>
        <fullName evidence="4">CAP domain-containing protein</fullName>
    </submittedName>
</protein>